<evidence type="ECO:0000256" key="2">
    <source>
        <dbReference type="ARBA" id="ARBA00022692"/>
    </source>
</evidence>
<name>A0ABX0IX96_9FLAO</name>
<feature type="domain" description="POTRA" evidence="7">
    <location>
        <begin position="192"/>
        <end position="250"/>
    </location>
</feature>
<feature type="domain" description="Bacterial surface antigen (D15)" evidence="6">
    <location>
        <begin position="649"/>
        <end position="817"/>
    </location>
</feature>
<evidence type="ECO:0000313" key="9">
    <source>
        <dbReference type="Proteomes" id="UP000817854"/>
    </source>
</evidence>
<keyword evidence="9" id="KW-1185">Reference proteome</keyword>
<evidence type="ECO:0000256" key="5">
    <source>
        <dbReference type="ARBA" id="ARBA00023237"/>
    </source>
</evidence>
<evidence type="ECO:0000313" key="8">
    <source>
        <dbReference type="EMBL" id="NHN28068.1"/>
    </source>
</evidence>
<gene>
    <name evidence="8" type="ORF">FIA58_020510</name>
</gene>
<accession>A0ABX0IX96</accession>
<dbReference type="PANTHER" id="PTHR12815:SF47">
    <property type="entry name" value="TRANSLOCATION AND ASSEMBLY MODULE SUBUNIT TAMA"/>
    <property type="match status" value="1"/>
</dbReference>
<keyword evidence="4" id="KW-0472">Membrane</keyword>
<sequence>MIFYSCSIVKKVPDNKQLLTKNAVVTNDTVVKNERIESLISQKPNGKLLGFPLRLGLYNIAKDNPDSLYYAWLNRKPNRRENLAKIISNKQVDRLSQSFLVSGLSRFLKKTGEAPVVIDPIKINTTKNKLQGYYNNQGYFDTKVTSKIDSVGLKKAKVTYLVSTGEASFIDSISRRIETPELDSLFLKNQKRSLIKIGDQFNDEKFDAERTRITNYFRNNGVYDFQVNHVRYDVITNEKNKNIDIVYDIENRKIKRGDTLVKTPFKIYKISQVNIFTNSALKKLRSKISDSVSYNNYNIYSIGKLNYKPKAITDAIFIEKGRYFSDKDKTLTSRSLSNLKVFNFPNIEYVVDTTSGNENNLIANIYLIPLKKKNLNASIDFNHSNIQDFGITGNLSLTFRNLFRRAETLEISTRGNIGSSRDLPNPNGTFFNLSEYGADVKLTFPRIFLPFKTTAIIKKDMLPTTQMSFGLTNQRNIGLDKENFTSIINYNWLPKDDTTIRFDLLNIQFVRNLNIDNYFNVYNSSYNRLNDLAQVYNSNTAYLDPTTGNLTNTGAVFFIEDVINGNIPINNQSNDYNSIRSIGERRKRLIENNLIVSSAFTYNKNTKKGFLDNTFYAIKTKIETAGNFASLIAKQVKEPESDNGNQTIFGIEYAQYVKGEVDLIKHWDLGKKNILAFRTFGGIAIPYGNANSIPFSRSYFAGGSNDNRGWQAYSLGPGSSGGINDFNEANLKIAASVEYRFNIVGKINGGLFADAGNIWNIFDNVEDESYTFNGIKSLKDIALGTGIGLRYDFDFFVFRIDFGYKTYNPAKEESERWFRDINFSRTVLNFGINYPF</sequence>
<dbReference type="Pfam" id="PF07244">
    <property type="entry name" value="POTRA"/>
    <property type="match status" value="2"/>
</dbReference>
<dbReference type="PANTHER" id="PTHR12815">
    <property type="entry name" value="SORTING AND ASSEMBLY MACHINERY SAMM50 PROTEIN FAMILY MEMBER"/>
    <property type="match status" value="1"/>
</dbReference>
<evidence type="ECO:0000256" key="1">
    <source>
        <dbReference type="ARBA" id="ARBA00004370"/>
    </source>
</evidence>
<proteinExistence type="predicted"/>
<dbReference type="Gene3D" id="2.40.160.50">
    <property type="entry name" value="membrane protein fhac: a member of the omp85/tpsb transporter family"/>
    <property type="match status" value="1"/>
</dbReference>
<dbReference type="EMBL" id="VEVQ02000022">
    <property type="protein sequence ID" value="NHN28068.1"/>
    <property type="molecule type" value="Genomic_DNA"/>
</dbReference>
<evidence type="ECO:0000256" key="4">
    <source>
        <dbReference type="ARBA" id="ARBA00023136"/>
    </source>
</evidence>
<dbReference type="InterPro" id="IPR000184">
    <property type="entry name" value="Bac_surfAg_D15"/>
</dbReference>
<evidence type="ECO:0000256" key="3">
    <source>
        <dbReference type="ARBA" id="ARBA00022729"/>
    </source>
</evidence>
<reference evidence="8 9" key="2">
    <citation type="submission" date="2019-05" db="EMBL/GenBank/DDBJ databases">
        <authorList>
            <person name="Lianzixin W."/>
        </authorList>
    </citation>
    <scope>NUCLEOTIDE SEQUENCE [LARGE SCALE GENOMIC DNA]</scope>
    <source>
        <strain evidence="8 9">EC11</strain>
    </source>
</reference>
<reference evidence="9" key="1">
    <citation type="submission" date="2019-05" db="EMBL/GenBank/DDBJ databases">
        <title>Flavobacterium profundi sp. nov., isolated from a deep-sea seamount.</title>
        <authorList>
            <person name="Zhang D.-C."/>
        </authorList>
    </citation>
    <scope>NUCLEOTIDE SEQUENCE [LARGE SCALE GENOMIC DNA]</scope>
    <source>
        <strain evidence="9">EC11</strain>
    </source>
</reference>
<reference evidence="8 9" key="3">
    <citation type="submission" date="2020-02" db="EMBL/GenBank/DDBJ databases">
        <title>Flavobacterium profundi sp. nov., isolated from a deep-sea seamount.</title>
        <authorList>
            <person name="Zhang D.-C."/>
        </authorList>
    </citation>
    <scope>NUCLEOTIDE SEQUENCE [LARGE SCALE GENOMIC DNA]</scope>
    <source>
        <strain evidence="8 9">EC11</strain>
    </source>
</reference>
<dbReference type="InterPro" id="IPR010827">
    <property type="entry name" value="BamA/TamA_POTRA"/>
</dbReference>
<dbReference type="InterPro" id="IPR039910">
    <property type="entry name" value="D15-like"/>
</dbReference>
<comment type="subcellular location">
    <subcellularLocation>
        <location evidence="1">Membrane</location>
    </subcellularLocation>
</comment>
<evidence type="ECO:0000259" key="6">
    <source>
        <dbReference type="Pfam" id="PF01103"/>
    </source>
</evidence>
<comment type="caution">
    <text evidence="8">The sequence shown here is derived from an EMBL/GenBank/DDBJ whole genome shotgun (WGS) entry which is preliminary data.</text>
</comment>
<organism evidence="8 9">
    <name type="scientific">Flavobacterium jejuense</name>
    <dbReference type="NCBI Taxonomy" id="1544455"/>
    <lineage>
        <taxon>Bacteria</taxon>
        <taxon>Pseudomonadati</taxon>
        <taxon>Bacteroidota</taxon>
        <taxon>Flavobacteriia</taxon>
        <taxon>Flavobacteriales</taxon>
        <taxon>Flavobacteriaceae</taxon>
        <taxon>Flavobacterium</taxon>
    </lineage>
</organism>
<evidence type="ECO:0000259" key="7">
    <source>
        <dbReference type="Pfam" id="PF07244"/>
    </source>
</evidence>
<dbReference type="Proteomes" id="UP000817854">
    <property type="component" value="Unassembled WGS sequence"/>
</dbReference>
<dbReference type="Pfam" id="PF01103">
    <property type="entry name" value="Omp85"/>
    <property type="match status" value="1"/>
</dbReference>
<dbReference type="Gene3D" id="3.10.20.310">
    <property type="entry name" value="membrane protein fhac"/>
    <property type="match status" value="2"/>
</dbReference>
<protein>
    <submittedName>
        <fullName evidence="8">BamA/TamA family outer membrane protein</fullName>
    </submittedName>
</protein>
<feature type="domain" description="POTRA" evidence="7">
    <location>
        <begin position="117"/>
        <end position="163"/>
    </location>
</feature>
<keyword evidence="2" id="KW-0812">Transmembrane</keyword>
<keyword evidence="5" id="KW-0998">Cell outer membrane</keyword>
<keyword evidence="3" id="KW-0732">Signal</keyword>